<sequence>MQEEQKRAQALKENLEQINQQSAAINSNKLFNVEVKQVGQAMLKRKADGYVDKQREKENTQIQQKQQSNDLNFKSGSGVNNNDKSKADDYKTNQKDLMHKEKLKELSIIQQKQAKKQAREFKELKMISGLATVGEKKTVQGDGNQDIQKIVVKSAQAIVLMLKGETFKQLFSDMIESEEKINSISFFLSIPLFSNFRMREINQILQKTKIQVYKKSQIVFNENDIAENLYIVKKGEFAVQKEIQIKSHQMPDLYNKKIIKHIEICSLTEGQYFGLDELLENHLANNQISSNPNSNIIKRVNSVKCLQAESELFIIPYDQFKKYINSETVVIDNDSLQNQANIRNEILAKKKLEQEKQEMRVLAIKKNIKKEQQKYHQIQNDEINIQQKEKNQTYYKKLLHDSSSEMSIPFLNNQSISLQTALMKKQTSFCIHQKDENSNHPNQLFITSDGQNQKHSQYILDKQQNLNNKAIQLGQVDQIKNNFEQFNKNISIYNDNMQKYIKAVTDFSDRVTIEQSEKKNHLIIKNQNANVQHSNSLTPKRGQSKLLIHQLNYQLTNPQQSRYKRSYTSNSNHKDRDQTPEHISANVHDVNSIQQISPKNQIIKLQQVESINDAKSNSLNGVKKVNRLFNYLSEIECKQNQRQQTNSQIICETKEKQMQNIDNQQIGKYNQQQKKLNNKSKQLQAISSYQKLNSEENNQFIEDLDEIEYGLNKKDKTIQILHQTNNNLNQQYSKNYNLRLSSINLQQQQEQKQVKEGFQNNYRLLNKSDGSINQHLTFRDLEEKYQTQQEKKVILQNNTFDKINTSIFRDNKQKVKQQGESASIEQLLDEINQNYSKVPVKPFIVSPSCAVKNTKRMIKKSRRGMQNVLGYIIEYQLDNQTSNFYLESKQLPQSSYNYKLNPPIKKMQDI</sequence>
<keyword evidence="1" id="KW-0175">Coiled coil</keyword>
<dbReference type="RefSeq" id="XP_001010456.1">
    <property type="nucleotide sequence ID" value="XM_001010456.1"/>
</dbReference>
<feature type="region of interest" description="Disordered" evidence="2">
    <location>
        <begin position="558"/>
        <end position="579"/>
    </location>
</feature>
<feature type="compositionally biased region" description="Basic and acidic residues" evidence="2">
    <location>
        <begin position="48"/>
        <end position="59"/>
    </location>
</feature>
<dbReference type="HOGENOM" id="CLU_319469_0_0_1"/>
<feature type="compositionally biased region" description="Polar residues" evidence="2">
    <location>
        <begin position="558"/>
        <end position="571"/>
    </location>
</feature>
<gene>
    <name evidence="4" type="ORF">TTHERM_00355580</name>
</gene>
<dbReference type="InParanoid" id="Q22Y13"/>
<evidence type="ECO:0000256" key="1">
    <source>
        <dbReference type="SAM" id="Coils"/>
    </source>
</evidence>
<dbReference type="KEGG" id="tet:TTHERM_00355580"/>
<name>Q22Y13_TETTS</name>
<evidence type="ECO:0000313" key="4">
    <source>
        <dbReference type="EMBL" id="EAR90211.1"/>
    </source>
</evidence>
<dbReference type="PROSITE" id="PS50042">
    <property type="entry name" value="CNMP_BINDING_3"/>
    <property type="match status" value="1"/>
</dbReference>
<dbReference type="AlphaFoldDB" id="Q22Y13"/>
<evidence type="ECO:0000313" key="5">
    <source>
        <dbReference type="Proteomes" id="UP000009168"/>
    </source>
</evidence>
<dbReference type="CDD" id="cd00038">
    <property type="entry name" value="CAP_ED"/>
    <property type="match status" value="1"/>
</dbReference>
<dbReference type="Gene3D" id="2.60.120.10">
    <property type="entry name" value="Jelly Rolls"/>
    <property type="match status" value="1"/>
</dbReference>
<evidence type="ECO:0000259" key="3">
    <source>
        <dbReference type="PROSITE" id="PS50042"/>
    </source>
</evidence>
<keyword evidence="5" id="KW-1185">Reference proteome</keyword>
<feature type="compositionally biased region" description="Polar residues" evidence="2">
    <location>
        <begin position="60"/>
        <end position="82"/>
    </location>
</feature>
<feature type="coiled-coil region" evidence="1">
    <location>
        <begin position="342"/>
        <end position="381"/>
    </location>
</feature>
<dbReference type="GeneID" id="7837306"/>
<proteinExistence type="predicted"/>
<organism evidence="4 5">
    <name type="scientific">Tetrahymena thermophila (strain SB210)</name>
    <dbReference type="NCBI Taxonomy" id="312017"/>
    <lineage>
        <taxon>Eukaryota</taxon>
        <taxon>Sar</taxon>
        <taxon>Alveolata</taxon>
        <taxon>Ciliophora</taxon>
        <taxon>Intramacronucleata</taxon>
        <taxon>Oligohymenophorea</taxon>
        <taxon>Hymenostomatida</taxon>
        <taxon>Tetrahymenina</taxon>
        <taxon>Tetrahymenidae</taxon>
        <taxon>Tetrahymena</taxon>
    </lineage>
</organism>
<dbReference type="InterPro" id="IPR014710">
    <property type="entry name" value="RmlC-like_jellyroll"/>
</dbReference>
<evidence type="ECO:0000256" key="2">
    <source>
        <dbReference type="SAM" id="MobiDB-lite"/>
    </source>
</evidence>
<accession>Q22Y13</accession>
<dbReference type="SUPFAM" id="SSF51206">
    <property type="entry name" value="cAMP-binding domain-like"/>
    <property type="match status" value="1"/>
</dbReference>
<dbReference type="InterPro" id="IPR018490">
    <property type="entry name" value="cNMP-bd_dom_sf"/>
</dbReference>
<dbReference type="InterPro" id="IPR000595">
    <property type="entry name" value="cNMP-bd_dom"/>
</dbReference>
<dbReference type="Proteomes" id="UP000009168">
    <property type="component" value="Unassembled WGS sequence"/>
</dbReference>
<reference evidence="5" key="1">
    <citation type="journal article" date="2006" name="PLoS Biol.">
        <title>Macronuclear genome sequence of the ciliate Tetrahymena thermophila, a model eukaryote.</title>
        <authorList>
            <person name="Eisen J.A."/>
            <person name="Coyne R.S."/>
            <person name="Wu M."/>
            <person name="Wu D."/>
            <person name="Thiagarajan M."/>
            <person name="Wortman J.R."/>
            <person name="Badger J.H."/>
            <person name="Ren Q."/>
            <person name="Amedeo P."/>
            <person name="Jones K.M."/>
            <person name="Tallon L.J."/>
            <person name="Delcher A.L."/>
            <person name="Salzberg S.L."/>
            <person name="Silva J.C."/>
            <person name="Haas B.J."/>
            <person name="Majoros W.H."/>
            <person name="Farzad M."/>
            <person name="Carlton J.M."/>
            <person name="Smith R.K. Jr."/>
            <person name="Garg J."/>
            <person name="Pearlman R.E."/>
            <person name="Karrer K.M."/>
            <person name="Sun L."/>
            <person name="Manning G."/>
            <person name="Elde N.C."/>
            <person name="Turkewitz A.P."/>
            <person name="Asai D.J."/>
            <person name="Wilkes D.E."/>
            <person name="Wang Y."/>
            <person name="Cai H."/>
            <person name="Collins K."/>
            <person name="Stewart B.A."/>
            <person name="Lee S.R."/>
            <person name="Wilamowska K."/>
            <person name="Weinberg Z."/>
            <person name="Ruzzo W.L."/>
            <person name="Wloga D."/>
            <person name="Gaertig J."/>
            <person name="Frankel J."/>
            <person name="Tsao C.-C."/>
            <person name="Gorovsky M.A."/>
            <person name="Keeling P.J."/>
            <person name="Waller R.F."/>
            <person name="Patron N.J."/>
            <person name="Cherry J.M."/>
            <person name="Stover N.A."/>
            <person name="Krieger C.J."/>
            <person name="del Toro C."/>
            <person name="Ryder H.F."/>
            <person name="Williamson S.C."/>
            <person name="Barbeau R.A."/>
            <person name="Hamilton E.P."/>
            <person name="Orias E."/>
        </authorList>
    </citation>
    <scope>NUCLEOTIDE SEQUENCE [LARGE SCALE GENOMIC DNA]</scope>
    <source>
        <strain evidence="5">SB210</strain>
    </source>
</reference>
<feature type="region of interest" description="Disordered" evidence="2">
    <location>
        <begin position="48"/>
        <end position="89"/>
    </location>
</feature>
<feature type="domain" description="Cyclic nucleotide-binding" evidence="3">
    <location>
        <begin position="192"/>
        <end position="313"/>
    </location>
</feature>
<feature type="coiled-coil region" evidence="1">
    <location>
        <begin position="1"/>
        <end position="28"/>
    </location>
</feature>
<dbReference type="EMBL" id="GG662749">
    <property type="protein sequence ID" value="EAR90211.1"/>
    <property type="molecule type" value="Genomic_DNA"/>
</dbReference>
<protein>
    <submittedName>
        <fullName evidence="4">Cyclic nucleotide-binding domain protein</fullName>
    </submittedName>
</protein>